<gene>
    <name evidence="2" type="ORF">GCM10008015_06440</name>
</gene>
<evidence type="ECO:0000313" key="3">
    <source>
        <dbReference type="Proteomes" id="UP000658793"/>
    </source>
</evidence>
<proteinExistence type="predicted"/>
<sequence length="175" mass="20630">MNSNLILSDETISNTIYYIRNQKVMLDRDLATLYGIETRVLKQAVRRNLSRFPEDFMFELSKEEFENWRSQFVTSNSDKMGLRYAPMAFTEHGILMLSSVLNSDKAIQTNIQIMRIFVKVRQMLLDTTEMKLDIVQIQKKLENQGKNIELVFSYLDELTDKKENDKPRTKIGYKK</sequence>
<name>A0ABQ1HAY6_9FLAO</name>
<protein>
    <recommendedName>
        <fullName evidence="1">KilA-N DNA-binding domain-containing protein</fullName>
    </recommendedName>
</protein>
<feature type="domain" description="KilA-N DNA-binding" evidence="1">
    <location>
        <begin position="15"/>
        <end position="100"/>
    </location>
</feature>
<accession>A0ABQ1HAY6</accession>
<dbReference type="Pfam" id="PF10543">
    <property type="entry name" value="ORF6N"/>
    <property type="match status" value="1"/>
</dbReference>
<comment type="caution">
    <text evidence="2">The sequence shown here is derived from an EMBL/GenBank/DDBJ whole genome shotgun (WGS) entry which is preliminary data.</text>
</comment>
<evidence type="ECO:0000313" key="2">
    <source>
        <dbReference type="EMBL" id="GGA68365.1"/>
    </source>
</evidence>
<dbReference type="RefSeq" id="WP_188492353.1">
    <property type="nucleotide sequence ID" value="NZ_BMGA01000001.1"/>
</dbReference>
<evidence type="ECO:0000259" key="1">
    <source>
        <dbReference type="Pfam" id="PF10543"/>
    </source>
</evidence>
<dbReference type="Proteomes" id="UP000658793">
    <property type="component" value="Unassembled WGS sequence"/>
</dbReference>
<reference evidence="3" key="1">
    <citation type="journal article" date="2019" name="Int. J. Syst. Evol. Microbiol.">
        <title>The Global Catalogue of Microorganisms (GCM) 10K type strain sequencing project: providing services to taxonomists for standard genome sequencing and annotation.</title>
        <authorList>
            <consortium name="The Broad Institute Genomics Platform"/>
            <consortium name="The Broad Institute Genome Sequencing Center for Infectious Disease"/>
            <person name="Wu L."/>
            <person name="Ma J."/>
        </authorList>
    </citation>
    <scope>NUCLEOTIDE SEQUENCE [LARGE SCALE GENOMIC DNA]</scope>
    <source>
        <strain evidence="3">CGMCC 1.12811</strain>
    </source>
</reference>
<dbReference type="InterPro" id="IPR018873">
    <property type="entry name" value="KilA-N_DNA-bd_domain"/>
</dbReference>
<keyword evidence="3" id="KW-1185">Reference proteome</keyword>
<organism evidence="2 3">
    <name type="scientific">Flavobacterium palustre</name>
    <dbReference type="NCBI Taxonomy" id="1476463"/>
    <lineage>
        <taxon>Bacteria</taxon>
        <taxon>Pseudomonadati</taxon>
        <taxon>Bacteroidota</taxon>
        <taxon>Flavobacteriia</taxon>
        <taxon>Flavobacteriales</taxon>
        <taxon>Flavobacteriaceae</taxon>
        <taxon>Flavobacterium</taxon>
    </lineage>
</organism>
<dbReference type="EMBL" id="BMGA01000001">
    <property type="protein sequence ID" value="GGA68365.1"/>
    <property type="molecule type" value="Genomic_DNA"/>
</dbReference>